<protein>
    <submittedName>
        <fullName evidence="2">Uncharacterized protein</fullName>
    </submittedName>
</protein>
<dbReference type="EMBL" id="ML976042">
    <property type="protein sequence ID" value="KAF1941819.1"/>
    <property type="molecule type" value="Genomic_DNA"/>
</dbReference>
<evidence type="ECO:0000313" key="2">
    <source>
        <dbReference type="EMBL" id="KAF1941819.1"/>
    </source>
</evidence>
<sequence>MENRNQSFNHSSSMLTLGQPQHSPQQLREQEWEQHAYATSQRALLDTMNSPIYQQFRNNTAHTWAPDRQHFSDPTGLPMEGAHPFGSGNVQSPFSDKQGTRHQGSSPNACPSSPGSDVTITPSEANVTLEDRDGDIQIALHPSLADTAVPYATQPHQHVMYSLPLPWNAASSAQEQEMKSHSHSRASSGAGSAATIMTDYSQTMSVEIEDSDGCMSTAYRRRSRILSTGAVADTLGSIQDLHVPGPTNLHHRRMSSRMSSLPTIPSPLGPGRMRNQLGSDTSGLVSPLPGSPGPRGLKLKFEEQKSPLSGPRSARVLSNYAQSAKIFGLQHRQADSNDKSSPSLKPAGFGANFGHARKDTDPFVDDAEKWANAPSLSPRAAQPQKYSTLPFHSSARTPTVPACPTFGPGPSHTAPSTISRTDFPPTPIFLPTTTSSAPRQDLPIPPPPLSSIRGRYTQTPTARAYLDAQKHERSSWILSSAAQITQLSGLRYTAERAYQATNSTDDYEDWQRVEAAYAEATGLEKRHEERRNLFLGGKGMVALRTGEGSKEGDGVGGREGEGGEKGKLLGFKMAFMERICAEVKKEDKEDEEISVEMLATLSLEEKKALRKHLVARLRRA</sequence>
<feature type="region of interest" description="Disordered" evidence="1">
    <location>
        <begin position="404"/>
        <end position="423"/>
    </location>
</feature>
<name>A0A6A5SQL2_9PLEO</name>
<keyword evidence="3" id="KW-1185">Reference proteome</keyword>
<reference evidence="2" key="1">
    <citation type="journal article" date="2020" name="Stud. Mycol.">
        <title>101 Dothideomycetes genomes: a test case for predicting lifestyles and emergence of pathogens.</title>
        <authorList>
            <person name="Haridas S."/>
            <person name="Albert R."/>
            <person name="Binder M."/>
            <person name="Bloem J."/>
            <person name="Labutti K."/>
            <person name="Salamov A."/>
            <person name="Andreopoulos B."/>
            <person name="Baker S."/>
            <person name="Barry K."/>
            <person name="Bills G."/>
            <person name="Bluhm B."/>
            <person name="Cannon C."/>
            <person name="Castanera R."/>
            <person name="Culley D."/>
            <person name="Daum C."/>
            <person name="Ezra D."/>
            <person name="Gonzalez J."/>
            <person name="Henrissat B."/>
            <person name="Kuo A."/>
            <person name="Liang C."/>
            <person name="Lipzen A."/>
            <person name="Lutzoni F."/>
            <person name="Magnuson J."/>
            <person name="Mondo S."/>
            <person name="Nolan M."/>
            <person name="Ohm R."/>
            <person name="Pangilinan J."/>
            <person name="Park H.-J."/>
            <person name="Ramirez L."/>
            <person name="Alfaro M."/>
            <person name="Sun H."/>
            <person name="Tritt A."/>
            <person name="Yoshinaga Y."/>
            <person name="Zwiers L.-H."/>
            <person name="Turgeon B."/>
            <person name="Goodwin S."/>
            <person name="Spatafora J."/>
            <person name="Crous P."/>
            <person name="Grigoriev I."/>
        </authorList>
    </citation>
    <scope>NUCLEOTIDE SEQUENCE</scope>
    <source>
        <strain evidence="2">CBS 161.51</strain>
    </source>
</reference>
<feature type="region of interest" description="Disordered" evidence="1">
    <location>
        <begin position="431"/>
        <end position="454"/>
    </location>
</feature>
<accession>A0A6A5SQL2</accession>
<proteinExistence type="predicted"/>
<gene>
    <name evidence="2" type="ORF">EJ02DRAFT_189740</name>
</gene>
<feature type="compositionally biased region" description="Polar residues" evidence="1">
    <location>
        <begin position="88"/>
        <end position="121"/>
    </location>
</feature>
<evidence type="ECO:0000313" key="3">
    <source>
        <dbReference type="Proteomes" id="UP000800038"/>
    </source>
</evidence>
<evidence type="ECO:0000256" key="1">
    <source>
        <dbReference type="SAM" id="MobiDB-lite"/>
    </source>
</evidence>
<dbReference type="AlphaFoldDB" id="A0A6A5SQL2"/>
<feature type="region of interest" description="Disordered" evidence="1">
    <location>
        <begin position="332"/>
        <end position="360"/>
    </location>
</feature>
<organism evidence="2 3">
    <name type="scientific">Clathrospora elynae</name>
    <dbReference type="NCBI Taxonomy" id="706981"/>
    <lineage>
        <taxon>Eukaryota</taxon>
        <taxon>Fungi</taxon>
        <taxon>Dikarya</taxon>
        <taxon>Ascomycota</taxon>
        <taxon>Pezizomycotina</taxon>
        <taxon>Dothideomycetes</taxon>
        <taxon>Pleosporomycetidae</taxon>
        <taxon>Pleosporales</taxon>
        <taxon>Diademaceae</taxon>
        <taxon>Clathrospora</taxon>
    </lineage>
</organism>
<feature type="region of interest" description="Disordered" evidence="1">
    <location>
        <begin position="1"/>
        <end position="31"/>
    </location>
</feature>
<dbReference type="Proteomes" id="UP000800038">
    <property type="component" value="Unassembled WGS sequence"/>
</dbReference>
<feature type="region of interest" description="Disordered" evidence="1">
    <location>
        <begin position="172"/>
        <end position="191"/>
    </location>
</feature>
<dbReference type="OrthoDB" id="3692823at2759"/>
<feature type="region of interest" description="Disordered" evidence="1">
    <location>
        <begin position="64"/>
        <end position="121"/>
    </location>
</feature>
<feature type="compositionally biased region" description="Polar residues" evidence="1">
    <location>
        <begin position="1"/>
        <end position="27"/>
    </location>
</feature>